<evidence type="ECO:0000256" key="4">
    <source>
        <dbReference type="SAM" id="MobiDB-lite"/>
    </source>
</evidence>
<dbReference type="OrthoDB" id="6159137at2759"/>
<dbReference type="GO" id="GO:0003723">
    <property type="term" value="F:RNA binding"/>
    <property type="evidence" value="ECO:0007669"/>
    <property type="project" value="UniProtKB-UniRule"/>
</dbReference>
<name>A0A3P7MN11_DIBLA</name>
<keyword evidence="3" id="KW-0694">RNA-binding</keyword>
<dbReference type="InterPro" id="IPR000504">
    <property type="entry name" value="RRM_dom"/>
</dbReference>
<reference evidence="6 7" key="1">
    <citation type="submission" date="2018-11" db="EMBL/GenBank/DDBJ databases">
        <authorList>
            <consortium name="Pathogen Informatics"/>
        </authorList>
    </citation>
    <scope>NUCLEOTIDE SEQUENCE [LARGE SCALE GENOMIC DNA]</scope>
</reference>
<keyword evidence="2" id="KW-0539">Nucleus</keyword>
<dbReference type="GO" id="GO:0005654">
    <property type="term" value="C:nucleoplasm"/>
    <property type="evidence" value="ECO:0007669"/>
    <property type="project" value="TreeGrafter"/>
</dbReference>
<dbReference type="PANTHER" id="PTHR48033:SF10">
    <property type="entry name" value="RNA-BINDING PROTEIN SQUID"/>
    <property type="match status" value="1"/>
</dbReference>
<dbReference type="CDD" id="cd00590">
    <property type="entry name" value="RRM_SF"/>
    <property type="match status" value="1"/>
</dbReference>
<evidence type="ECO:0000313" key="6">
    <source>
        <dbReference type="EMBL" id="VDN27970.1"/>
    </source>
</evidence>
<accession>A0A3P7MN11</accession>
<dbReference type="SMART" id="SM00360">
    <property type="entry name" value="RRM"/>
    <property type="match status" value="1"/>
</dbReference>
<keyword evidence="7" id="KW-1185">Reference proteome</keyword>
<dbReference type="SUPFAM" id="SSF54928">
    <property type="entry name" value="RNA-binding domain, RBD"/>
    <property type="match status" value="1"/>
</dbReference>
<feature type="domain" description="RRM" evidence="5">
    <location>
        <begin position="106"/>
        <end position="178"/>
    </location>
</feature>
<dbReference type="Gene3D" id="3.30.70.330">
    <property type="match status" value="1"/>
</dbReference>
<dbReference type="InterPro" id="IPR035979">
    <property type="entry name" value="RBD_domain_sf"/>
</dbReference>
<evidence type="ECO:0000313" key="7">
    <source>
        <dbReference type="Proteomes" id="UP000281553"/>
    </source>
</evidence>
<dbReference type="AlphaFoldDB" id="A0A3P7MN11"/>
<feature type="region of interest" description="Disordered" evidence="4">
    <location>
        <begin position="73"/>
        <end position="94"/>
    </location>
</feature>
<dbReference type="Pfam" id="PF00076">
    <property type="entry name" value="RRM_1"/>
    <property type="match status" value="1"/>
</dbReference>
<dbReference type="Proteomes" id="UP000281553">
    <property type="component" value="Unassembled WGS sequence"/>
</dbReference>
<evidence type="ECO:0000256" key="3">
    <source>
        <dbReference type="PROSITE-ProRule" id="PRU00176"/>
    </source>
</evidence>
<evidence type="ECO:0000256" key="2">
    <source>
        <dbReference type="ARBA" id="ARBA00023242"/>
    </source>
</evidence>
<dbReference type="PANTHER" id="PTHR48033">
    <property type="entry name" value="RNA-BINDING (RRM/RBD/RNP MOTIFS) FAMILY PROTEIN"/>
    <property type="match status" value="1"/>
</dbReference>
<organism evidence="6 7">
    <name type="scientific">Dibothriocephalus latus</name>
    <name type="common">Fish tapeworm</name>
    <name type="synonym">Diphyllobothrium latum</name>
    <dbReference type="NCBI Taxonomy" id="60516"/>
    <lineage>
        <taxon>Eukaryota</taxon>
        <taxon>Metazoa</taxon>
        <taxon>Spiralia</taxon>
        <taxon>Lophotrochozoa</taxon>
        <taxon>Platyhelminthes</taxon>
        <taxon>Cestoda</taxon>
        <taxon>Eucestoda</taxon>
        <taxon>Diphyllobothriidea</taxon>
        <taxon>Diphyllobothriidae</taxon>
        <taxon>Dibothriocephalus</taxon>
    </lineage>
</organism>
<comment type="subcellular location">
    <subcellularLocation>
        <location evidence="1">Nucleus</location>
    </subcellularLocation>
</comment>
<dbReference type="GO" id="GO:0000785">
    <property type="term" value="C:chromatin"/>
    <property type="evidence" value="ECO:0007669"/>
    <property type="project" value="TreeGrafter"/>
</dbReference>
<dbReference type="PROSITE" id="PS50102">
    <property type="entry name" value="RRM"/>
    <property type="match status" value="1"/>
</dbReference>
<gene>
    <name evidence="6" type="ORF">DILT_LOCUS15103</name>
</gene>
<dbReference type="EMBL" id="UYRU01077308">
    <property type="protein sequence ID" value="VDN27970.1"/>
    <property type="molecule type" value="Genomic_DNA"/>
</dbReference>
<proteinExistence type="predicted"/>
<dbReference type="GO" id="GO:0010468">
    <property type="term" value="P:regulation of gene expression"/>
    <property type="evidence" value="ECO:0007669"/>
    <property type="project" value="TreeGrafter"/>
</dbReference>
<evidence type="ECO:0000256" key="1">
    <source>
        <dbReference type="ARBA" id="ARBA00004123"/>
    </source>
</evidence>
<dbReference type="InterPro" id="IPR012677">
    <property type="entry name" value="Nucleotide-bd_a/b_plait_sf"/>
</dbReference>
<protein>
    <recommendedName>
        <fullName evidence="5">RRM domain-containing protein</fullName>
    </recommendedName>
</protein>
<evidence type="ECO:0000259" key="5">
    <source>
        <dbReference type="PROSITE" id="PS50102"/>
    </source>
</evidence>
<sequence>MLTTVDRNQILETEHIVCGVPIVIAEFCSSKVSEKYKERAKQSGKLQPMPSKHNVDNVKSIASNPAEPILPENEQQQQQQAKHNQPRLEKNDLQRQSASQKSLKYFQIYVEGVKSIISTDDLETHFARFGEVLKVDMCMNPSTNQHGGCGYITFRRTADIEKIAYMKHIIRGVRIKVEECYLSDDIDNDPVSEQWETTNCAGQPQNEVEVYVDVVKLGVTVEALRTVGAQFGQVIDLALFI</sequence>